<dbReference type="EMBL" id="AHFB01000178">
    <property type="protein sequence ID" value="EOO24191.1"/>
    <property type="molecule type" value="Genomic_DNA"/>
</dbReference>
<keyword evidence="1" id="KW-1133">Transmembrane helix</keyword>
<keyword evidence="1" id="KW-0472">Membrane</keyword>
<name>A0A9W5PJM8_BACCE</name>
<feature type="transmembrane region" description="Helical" evidence="1">
    <location>
        <begin position="68"/>
        <end position="87"/>
    </location>
</feature>
<organism evidence="2 3">
    <name type="scientific">Bacillus cereus VD133</name>
    <dbReference type="NCBI Taxonomy" id="1053233"/>
    <lineage>
        <taxon>Bacteria</taxon>
        <taxon>Bacillati</taxon>
        <taxon>Bacillota</taxon>
        <taxon>Bacilli</taxon>
        <taxon>Bacillales</taxon>
        <taxon>Bacillaceae</taxon>
        <taxon>Bacillus</taxon>
        <taxon>Bacillus cereus group</taxon>
    </lineage>
</organism>
<feature type="transmembrane region" description="Helical" evidence="1">
    <location>
        <begin position="12"/>
        <end position="30"/>
    </location>
</feature>
<accession>A0A9W5PJM8</accession>
<evidence type="ECO:0000313" key="2">
    <source>
        <dbReference type="EMBL" id="EOO24191.1"/>
    </source>
</evidence>
<sequence>MVMNMLCPGMSYWMNINFIGIVKGICLLNRKDEMNMTIIGELGVVYGVTGASVLGIKLLKKKGLYLPGWLLRAGLKCLLIGSVWYVLMDILDVFLR</sequence>
<gene>
    <name evidence="2" type="ORF">IIU_06826</name>
</gene>
<comment type="caution">
    <text evidence="2">The sequence shown here is derived from an EMBL/GenBank/DDBJ whole genome shotgun (WGS) entry which is preliminary data.</text>
</comment>
<feature type="transmembrane region" description="Helical" evidence="1">
    <location>
        <begin position="36"/>
        <end position="56"/>
    </location>
</feature>
<protein>
    <submittedName>
        <fullName evidence="2">Uncharacterized protein</fullName>
    </submittedName>
</protein>
<keyword evidence="1" id="KW-0812">Transmembrane</keyword>
<evidence type="ECO:0000313" key="3">
    <source>
        <dbReference type="Proteomes" id="UP000014018"/>
    </source>
</evidence>
<proteinExistence type="predicted"/>
<dbReference type="Proteomes" id="UP000014018">
    <property type="component" value="Unassembled WGS sequence"/>
</dbReference>
<dbReference type="AlphaFoldDB" id="A0A9W5PJM8"/>
<reference evidence="2 3" key="1">
    <citation type="submission" date="2012-12" db="EMBL/GenBank/DDBJ databases">
        <title>The Genome Sequence of Bacillus cereus VD133.</title>
        <authorList>
            <consortium name="The Broad Institute Genome Sequencing Platform"/>
            <consortium name="The Broad Institute Genome Sequencing Center for Infectious Disease"/>
            <person name="Feldgarden M."/>
            <person name="Van der Auwera G.A."/>
            <person name="Mahillon J."/>
            <person name="Duprez V."/>
            <person name="Timmery S."/>
            <person name="Mattelet C."/>
            <person name="Dierick K."/>
            <person name="Sun M."/>
            <person name="Yu Z."/>
            <person name="Zhu L."/>
            <person name="Hu X."/>
            <person name="Shank E.B."/>
            <person name="Swiecicka I."/>
            <person name="Hansen B.M."/>
            <person name="Andrup L."/>
            <person name="Walker B."/>
            <person name="Young S.K."/>
            <person name="Zeng Q."/>
            <person name="Gargeya S."/>
            <person name="Fitzgerald M."/>
            <person name="Haas B."/>
            <person name="Abouelleil A."/>
            <person name="Alvarado L."/>
            <person name="Arachchi H.M."/>
            <person name="Berlin A.M."/>
            <person name="Chapman S.B."/>
            <person name="Dewar J."/>
            <person name="Goldberg J."/>
            <person name="Griggs A."/>
            <person name="Gujja S."/>
            <person name="Hansen M."/>
            <person name="Howarth C."/>
            <person name="Imamovic A."/>
            <person name="Larimer J."/>
            <person name="McCowan C."/>
            <person name="Murphy C."/>
            <person name="Neiman D."/>
            <person name="Pearson M."/>
            <person name="Priest M."/>
            <person name="Roberts A."/>
            <person name="Saif S."/>
            <person name="Shea T."/>
            <person name="Sisk P."/>
            <person name="Sykes S."/>
            <person name="Wortman J."/>
            <person name="Nusbaum C."/>
            <person name="Birren B."/>
        </authorList>
    </citation>
    <scope>NUCLEOTIDE SEQUENCE [LARGE SCALE GENOMIC DNA]</scope>
    <source>
        <strain evidence="2 3">VD133</strain>
    </source>
</reference>
<evidence type="ECO:0000256" key="1">
    <source>
        <dbReference type="SAM" id="Phobius"/>
    </source>
</evidence>